<evidence type="ECO:0000313" key="2">
    <source>
        <dbReference type="EnsemblMetazoa" id="AALFPA23_019884.P29291"/>
    </source>
</evidence>
<feature type="domain" description="Integrase catalytic" evidence="1">
    <location>
        <begin position="315"/>
        <end position="505"/>
    </location>
</feature>
<sequence length="641" mass="73946">METVKAALNLHIEERHFWTDSTTALAWIKSDSRRYHPYVAFRVGEILNSSNIDEWHHVPSKQNVADMATKWGSGPDFQPDNRWFIGEHFLYQSMSEWPKQIQKQQWHTEEEVRAVYHLHRELPQPLIDVSRFSNWNRLLRTAAYVCRAIKKFRNEEISGTLTSDELLQGENLLWRQTQLQAYPDEYSALEYNSKHPTEEPLSLAKCSKLYTESPFIDDADVIRMNSRISAAPNAAFETKYPVILPKDHPTTRLLVDSYHRRFLHSNNNTVLNEIRQHFRIPQLRSIIKRISKECQHCKIKRAAPRPPMMAPLPVVRLTPNIRAFSYTGVDYFGPLLVKQGRSLVKRWVALFTCLTIRAVHLEIVHSLSTQSCVMAIRRFVSRRGAPAAFYSDNGTCFKGANSLLCEQIQTIQENCAVTFTNARTTWHFNPPSAPHMGGCWERMVRSVKTAMSSIAEYPRHPSDEVLETVILEAEAIINSRPLTFIPLDDADQEALTPNHFLLYGCTGVVQPRSAFMIEGHTLRDSWKLSQYLADQFWRRWVLEYLPTLTRRTKWFKPAKPMEPGDVVYVVDENKRNGWTRGRIKEVLKGKDGQTRKAVLQTKDGMLTRPAVKIALLDVGVDRKQLVDEGSPELHGRGNEKY</sequence>
<dbReference type="InterPro" id="IPR012337">
    <property type="entry name" value="RNaseH-like_sf"/>
</dbReference>
<organism evidence="2 3">
    <name type="scientific">Aedes albopictus</name>
    <name type="common">Asian tiger mosquito</name>
    <name type="synonym">Stegomyia albopicta</name>
    <dbReference type="NCBI Taxonomy" id="7160"/>
    <lineage>
        <taxon>Eukaryota</taxon>
        <taxon>Metazoa</taxon>
        <taxon>Ecdysozoa</taxon>
        <taxon>Arthropoda</taxon>
        <taxon>Hexapoda</taxon>
        <taxon>Insecta</taxon>
        <taxon>Pterygota</taxon>
        <taxon>Neoptera</taxon>
        <taxon>Endopterygota</taxon>
        <taxon>Diptera</taxon>
        <taxon>Nematocera</taxon>
        <taxon>Culicoidea</taxon>
        <taxon>Culicidae</taxon>
        <taxon>Culicinae</taxon>
        <taxon>Aedini</taxon>
        <taxon>Aedes</taxon>
        <taxon>Stegomyia</taxon>
    </lineage>
</organism>
<evidence type="ECO:0000259" key="1">
    <source>
        <dbReference type="PROSITE" id="PS50994"/>
    </source>
</evidence>
<dbReference type="PROSITE" id="PS50994">
    <property type="entry name" value="INTEGRASE"/>
    <property type="match status" value="1"/>
</dbReference>
<dbReference type="InterPro" id="IPR036397">
    <property type="entry name" value="RNaseH_sf"/>
</dbReference>
<accession>A0ABM1ZMF6</accession>
<dbReference type="InterPro" id="IPR041588">
    <property type="entry name" value="Integrase_H2C2"/>
</dbReference>
<dbReference type="PANTHER" id="PTHR47331">
    <property type="entry name" value="PHD-TYPE DOMAIN-CONTAINING PROTEIN"/>
    <property type="match status" value="1"/>
</dbReference>
<dbReference type="Gene3D" id="3.30.420.10">
    <property type="entry name" value="Ribonuclease H-like superfamily/Ribonuclease H"/>
    <property type="match status" value="1"/>
</dbReference>
<dbReference type="Pfam" id="PF18701">
    <property type="entry name" value="DUF5641"/>
    <property type="match status" value="1"/>
</dbReference>
<dbReference type="Proteomes" id="UP000069940">
    <property type="component" value="Unassembled WGS sequence"/>
</dbReference>
<dbReference type="PANTHER" id="PTHR47331:SF1">
    <property type="entry name" value="GAG-LIKE PROTEIN"/>
    <property type="match status" value="1"/>
</dbReference>
<reference evidence="2" key="2">
    <citation type="submission" date="2025-05" db="UniProtKB">
        <authorList>
            <consortium name="EnsemblMetazoa"/>
        </authorList>
    </citation>
    <scope>IDENTIFICATION</scope>
    <source>
        <strain evidence="2">Foshan</strain>
    </source>
</reference>
<dbReference type="EnsemblMetazoa" id="AALFPA23_019884.R29291">
    <property type="protein sequence ID" value="AALFPA23_019884.P29291"/>
    <property type="gene ID" value="AALFPA23_019884"/>
</dbReference>
<proteinExistence type="predicted"/>
<reference evidence="3" key="1">
    <citation type="journal article" date="2015" name="Proc. Natl. Acad. Sci. U.S.A.">
        <title>Genome sequence of the Asian Tiger mosquito, Aedes albopictus, reveals insights into its biology, genetics, and evolution.</title>
        <authorList>
            <person name="Chen X.G."/>
            <person name="Jiang X."/>
            <person name="Gu J."/>
            <person name="Xu M."/>
            <person name="Wu Y."/>
            <person name="Deng Y."/>
            <person name="Zhang C."/>
            <person name="Bonizzoni M."/>
            <person name="Dermauw W."/>
            <person name="Vontas J."/>
            <person name="Armbruster P."/>
            <person name="Huang X."/>
            <person name="Yang Y."/>
            <person name="Zhang H."/>
            <person name="He W."/>
            <person name="Peng H."/>
            <person name="Liu Y."/>
            <person name="Wu K."/>
            <person name="Chen J."/>
            <person name="Lirakis M."/>
            <person name="Topalis P."/>
            <person name="Van Leeuwen T."/>
            <person name="Hall A.B."/>
            <person name="Jiang X."/>
            <person name="Thorpe C."/>
            <person name="Mueller R.L."/>
            <person name="Sun C."/>
            <person name="Waterhouse R.M."/>
            <person name="Yan G."/>
            <person name="Tu Z.J."/>
            <person name="Fang X."/>
            <person name="James A.A."/>
        </authorList>
    </citation>
    <scope>NUCLEOTIDE SEQUENCE [LARGE SCALE GENOMIC DNA]</scope>
    <source>
        <strain evidence="3">Foshan</strain>
    </source>
</reference>
<name>A0ABM1ZMF6_AEDAL</name>
<dbReference type="InterPro" id="IPR001584">
    <property type="entry name" value="Integrase_cat-core"/>
</dbReference>
<protein>
    <recommendedName>
        <fullName evidence="1">Integrase catalytic domain-containing protein</fullName>
    </recommendedName>
</protein>
<dbReference type="SUPFAM" id="SSF53098">
    <property type="entry name" value="Ribonuclease H-like"/>
    <property type="match status" value="1"/>
</dbReference>
<dbReference type="InterPro" id="IPR040676">
    <property type="entry name" value="DUF5641"/>
</dbReference>
<dbReference type="Pfam" id="PF17921">
    <property type="entry name" value="Integrase_H2C2"/>
    <property type="match status" value="1"/>
</dbReference>
<evidence type="ECO:0000313" key="3">
    <source>
        <dbReference type="Proteomes" id="UP000069940"/>
    </source>
</evidence>
<keyword evidence="3" id="KW-1185">Reference proteome</keyword>
<dbReference type="RefSeq" id="XP_062703534.1">
    <property type="nucleotide sequence ID" value="XM_062847550.1"/>
</dbReference>
<dbReference type="GeneID" id="134285986"/>